<dbReference type="EMBL" id="QUQM01000009">
    <property type="protein sequence ID" value="KAA8641574.1"/>
    <property type="molecule type" value="Genomic_DNA"/>
</dbReference>
<dbReference type="Proteomes" id="UP000324241">
    <property type="component" value="Unassembled WGS sequence"/>
</dbReference>
<dbReference type="OrthoDB" id="1898716at2759"/>
<protein>
    <recommendedName>
        <fullName evidence="3">MADS-box domain-containing protein</fullName>
    </recommendedName>
</protein>
<dbReference type="AlphaFoldDB" id="A0A5M9M8A2"/>
<dbReference type="GeneID" id="54334411"/>
<dbReference type="RefSeq" id="XP_033420936.1">
    <property type="nucleotide sequence ID" value="XM_033576272.1"/>
</dbReference>
<evidence type="ECO:0008006" key="3">
    <source>
        <dbReference type="Google" id="ProtNLM"/>
    </source>
</evidence>
<evidence type="ECO:0000313" key="1">
    <source>
        <dbReference type="EMBL" id="KAA8641574.1"/>
    </source>
</evidence>
<accession>A0A5M9M8A2</accession>
<sequence>MGVISQHLSHPIAPSHLFAPIGPFNPQSGTLCASFTFDSDKSQVSTRSGVRSERIWIVYNGRGTKTIRTRHSKSLELIRQKQARRRNSLLWKSFEYCRECDAHVFMMTRLRHNGQVVFSNSNAQWPLSRSSLPHPTPREITWHDMATKFAGGGGVSAGEPTA</sequence>
<comment type="caution">
    <text evidence="1">The sequence shown here is derived from an EMBL/GenBank/DDBJ whole genome shotgun (WGS) entry which is preliminary data.</text>
</comment>
<name>A0A5M9M8A2_9EURO</name>
<organism evidence="1 2">
    <name type="scientific">Aspergillus tanneri</name>
    <dbReference type="NCBI Taxonomy" id="1220188"/>
    <lineage>
        <taxon>Eukaryota</taxon>
        <taxon>Fungi</taxon>
        <taxon>Dikarya</taxon>
        <taxon>Ascomycota</taxon>
        <taxon>Pezizomycotina</taxon>
        <taxon>Eurotiomycetes</taxon>
        <taxon>Eurotiomycetidae</taxon>
        <taxon>Eurotiales</taxon>
        <taxon>Aspergillaceae</taxon>
        <taxon>Aspergillus</taxon>
        <taxon>Aspergillus subgen. Circumdati</taxon>
    </lineage>
</organism>
<gene>
    <name evidence="1" type="ORF">ATNIH1004_011710</name>
</gene>
<evidence type="ECO:0000313" key="2">
    <source>
        <dbReference type="Proteomes" id="UP000324241"/>
    </source>
</evidence>
<reference evidence="1 2" key="1">
    <citation type="submission" date="2019-08" db="EMBL/GenBank/DDBJ databases">
        <title>The genome sequence of a newly discovered highly antifungal drug resistant Aspergillus species, Aspergillus tanneri NIH 1004.</title>
        <authorList>
            <person name="Mounaud S."/>
            <person name="Singh I."/>
            <person name="Joardar V."/>
            <person name="Pakala S."/>
            <person name="Pakala S."/>
            <person name="Venepally P."/>
            <person name="Chung J.K."/>
            <person name="Losada L."/>
            <person name="Nierman W.C."/>
        </authorList>
    </citation>
    <scope>NUCLEOTIDE SEQUENCE [LARGE SCALE GENOMIC DNA]</scope>
    <source>
        <strain evidence="1 2">NIH1004</strain>
    </source>
</reference>
<proteinExistence type="predicted"/>